<dbReference type="EMBL" id="JAYWIO010000008">
    <property type="protein sequence ID" value="KAK7246274.1"/>
    <property type="molecule type" value="Genomic_DNA"/>
</dbReference>
<feature type="compositionally biased region" description="Basic residues" evidence="1">
    <location>
        <begin position="31"/>
        <end position="41"/>
    </location>
</feature>
<feature type="compositionally biased region" description="Polar residues" evidence="1">
    <location>
        <begin position="64"/>
        <end position="81"/>
    </location>
</feature>
<gene>
    <name evidence="2" type="ORF">RIF29_41136</name>
</gene>
<evidence type="ECO:0000313" key="2">
    <source>
        <dbReference type="EMBL" id="KAK7246274.1"/>
    </source>
</evidence>
<proteinExistence type="predicted"/>
<feature type="compositionally biased region" description="Basic and acidic residues" evidence="1">
    <location>
        <begin position="42"/>
        <end position="52"/>
    </location>
</feature>
<dbReference type="AlphaFoldDB" id="A0AAN9E4H0"/>
<reference evidence="2 3" key="1">
    <citation type="submission" date="2024-01" db="EMBL/GenBank/DDBJ databases">
        <title>The genomes of 5 underutilized Papilionoideae crops provide insights into root nodulation and disease resistanc.</title>
        <authorList>
            <person name="Yuan L."/>
        </authorList>
    </citation>
    <scope>NUCLEOTIDE SEQUENCE [LARGE SCALE GENOMIC DNA]</scope>
    <source>
        <strain evidence="2">ZHUSHIDOU_FW_LH</strain>
        <tissue evidence="2">Leaf</tissue>
    </source>
</reference>
<evidence type="ECO:0000256" key="1">
    <source>
        <dbReference type="SAM" id="MobiDB-lite"/>
    </source>
</evidence>
<evidence type="ECO:0000313" key="3">
    <source>
        <dbReference type="Proteomes" id="UP001372338"/>
    </source>
</evidence>
<dbReference type="Proteomes" id="UP001372338">
    <property type="component" value="Unassembled WGS sequence"/>
</dbReference>
<accession>A0AAN9E4H0</accession>
<comment type="caution">
    <text evidence="2">The sequence shown here is derived from an EMBL/GenBank/DDBJ whole genome shotgun (WGS) entry which is preliminary data.</text>
</comment>
<keyword evidence="3" id="KW-1185">Reference proteome</keyword>
<feature type="region of interest" description="Disordered" evidence="1">
    <location>
        <begin position="1"/>
        <end position="81"/>
    </location>
</feature>
<sequence length="105" mass="11921">MADSLRQLLRLLGEDPAEDAHPRPRPQPQRYRNRNRNRNHNLVRETDADVVRHNAMTHNPPPHSFNNSGTQNMEGLINNTGYVEGNGNGSIVFGNFDSSTRTFNK</sequence>
<name>A0AAN9E4H0_CROPI</name>
<organism evidence="2 3">
    <name type="scientific">Crotalaria pallida</name>
    <name type="common">Smooth rattlebox</name>
    <name type="synonym">Crotalaria striata</name>
    <dbReference type="NCBI Taxonomy" id="3830"/>
    <lineage>
        <taxon>Eukaryota</taxon>
        <taxon>Viridiplantae</taxon>
        <taxon>Streptophyta</taxon>
        <taxon>Embryophyta</taxon>
        <taxon>Tracheophyta</taxon>
        <taxon>Spermatophyta</taxon>
        <taxon>Magnoliopsida</taxon>
        <taxon>eudicotyledons</taxon>
        <taxon>Gunneridae</taxon>
        <taxon>Pentapetalae</taxon>
        <taxon>rosids</taxon>
        <taxon>fabids</taxon>
        <taxon>Fabales</taxon>
        <taxon>Fabaceae</taxon>
        <taxon>Papilionoideae</taxon>
        <taxon>50 kb inversion clade</taxon>
        <taxon>genistoids sensu lato</taxon>
        <taxon>core genistoids</taxon>
        <taxon>Crotalarieae</taxon>
        <taxon>Crotalaria</taxon>
    </lineage>
</organism>
<protein>
    <submittedName>
        <fullName evidence="2">Uncharacterized protein</fullName>
    </submittedName>
</protein>